<feature type="domain" description="Methionyl/Leucyl tRNA synthetase" evidence="12">
    <location>
        <begin position="4"/>
        <end position="395"/>
    </location>
</feature>
<evidence type="ECO:0000256" key="3">
    <source>
        <dbReference type="ARBA" id="ARBA00008258"/>
    </source>
</evidence>
<dbReference type="GO" id="GO:0005829">
    <property type="term" value="C:cytosol"/>
    <property type="evidence" value="ECO:0007669"/>
    <property type="project" value="TreeGrafter"/>
</dbReference>
<dbReference type="Gene3D" id="3.40.50.620">
    <property type="entry name" value="HUPs"/>
    <property type="match status" value="1"/>
</dbReference>
<dbReference type="PANTHER" id="PTHR45765">
    <property type="entry name" value="METHIONINE--TRNA LIGASE"/>
    <property type="match status" value="1"/>
</dbReference>
<dbReference type="InterPro" id="IPR015413">
    <property type="entry name" value="Methionyl/Leucyl_tRNA_Synth"/>
</dbReference>
<evidence type="ECO:0000256" key="7">
    <source>
        <dbReference type="ARBA" id="ARBA00022840"/>
    </source>
</evidence>
<dbReference type="Pfam" id="PF19303">
    <property type="entry name" value="Anticodon_3"/>
    <property type="match status" value="1"/>
</dbReference>
<dbReference type="FunFam" id="2.20.28.20:FF:000001">
    <property type="entry name" value="Methionine--tRNA ligase"/>
    <property type="match status" value="1"/>
</dbReference>
<feature type="binding site" evidence="11">
    <location>
        <position position="144"/>
    </location>
    <ligand>
        <name>Zn(2+)</name>
        <dbReference type="ChEBI" id="CHEBI:29105"/>
    </ligand>
</feature>
<dbReference type="GO" id="GO:0004825">
    <property type="term" value="F:methionine-tRNA ligase activity"/>
    <property type="evidence" value="ECO:0007669"/>
    <property type="project" value="UniProtKB-UniRule"/>
</dbReference>
<dbReference type="EC" id="6.1.1.10" evidence="11"/>
<gene>
    <name evidence="14" type="primary">metG2_1</name>
    <name evidence="11" type="synonym">metG</name>
    <name evidence="14" type="ORF">OSO01_25420</name>
</gene>
<dbReference type="EMBL" id="BJYM01000010">
    <property type="protein sequence ID" value="GEN87803.1"/>
    <property type="molecule type" value="Genomic_DNA"/>
</dbReference>
<dbReference type="SUPFAM" id="SSF47323">
    <property type="entry name" value="Anticodon-binding domain of a subclass of class I aminoacyl-tRNA synthetases"/>
    <property type="match status" value="1"/>
</dbReference>
<dbReference type="Gene3D" id="2.20.28.20">
    <property type="entry name" value="Methionyl-tRNA synthetase, Zn-domain"/>
    <property type="match status" value="1"/>
</dbReference>
<dbReference type="PROSITE" id="PS00178">
    <property type="entry name" value="AA_TRNA_LIGASE_I"/>
    <property type="match status" value="1"/>
</dbReference>
<keyword evidence="8 11" id="KW-0648">Protein biosynthesis</keyword>
<evidence type="ECO:0000256" key="5">
    <source>
        <dbReference type="ARBA" id="ARBA00022598"/>
    </source>
</evidence>
<feature type="binding site" evidence="11">
    <location>
        <position position="141"/>
    </location>
    <ligand>
        <name>Zn(2+)</name>
        <dbReference type="ChEBI" id="CHEBI:29105"/>
    </ligand>
</feature>
<evidence type="ECO:0000259" key="12">
    <source>
        <dbReference type="Pfam" id="PF09334"/>
    </source>
</evidence>
<dbReference type="SUPFAM" id="SSF57770">
    <property type="entry name" value="Methionyl-tRNA synthetase (MetRS), Zn-domain"/>
    <property type="match status" value="1"/>
</dbReference>
<evidence type="ECO:0000256" key="6">
    <source>
        <dbReference type="ARBA" id="ARBA00022741"/>
    </source>
</evidence>
<keyword evidence="7 11" id="KW-0067">ATP-binding</keyword>
<dbReference type="GO" id="GO:0046872">
    <property type="term" value="F:metal ion binding"/>
    <property type="evidence" value="ECO:0007669"/>
    <property type="project" value="UniProtKB-KW"/>
</dbReference>
<evidence type="ECO:0000256" key="9">
    <source>
        <dbReference type="ARBA" id="ARBA00023146"/>
    </source>
</evidence>
<feature type="short sequence motif" description="'HIGH' region" evidence="11">
    <location>
        <begin position="10"/>
        <end position="20"/>
    </location>
</feature>
<sequence>MAVFIGGAWPYANGSLHLGHIASLLPGDILARYYRLKGEEVLYVSGSDCNGTPISIRASQEGTTTEIIAEKYHQEFVDIFEKLGFSYDYYTRTDSTFHHQAVQKIFLDLLDKGYLEEKTTEQAYCEKDKRFLPDRFVEGRCPVCGENARGDQCDHCSAVLDPLELQDKKCKLCGEEPAIRETAHYYFSFGNFSNELTSSVNQAEKKERWRDNALQFSKRYLREGLKERAMTRDLPNGIDVPVEGFEGKKIYVWLEAVAGYLTASQAWGEEHQQDIDKWWQPDNSTKAYYVHGKDNIPFHTIIWPALLLALGEKQLPTHIVSNEYVTLEKRKISTSNNWAVWIKDVLDTYHPDSLRYFLTINAPENRDADFSWQEFILSHNGELLGAYGNFINRTLKLIEKNNDSNIPQADPEAEIVDKVKKLYPVIGELVETGKLKQALSEIFDFIREANKYFDFQAPWKQVKENPEEADKTLATCVYIIVNTTQLLYPFLPYSTKQVQEMLSIKELVWEEISNLPQQVNKVVALFERIDKGKIEEEKQKLVQQSALN</sequence>
<dbReference type="RefSeq" id="WP_147210760.1">
    <property type="nucleotide sequence ID" value="NZ_BJYM01000010.1"/>
</dbReference>
<evidence type="ECO:0000313" key="14">
    <source>
        <dbReference type="EMBL" id="GEN87803.1"/>
    </source>
</evidence>
<keyword evidence="11" id="KW-0479">Metal-binding</keyword>
<feature type="domain" description="Methionyl-tRNA synthetase anticodon-binding" evidence="13">
    <location>
        <begin position="411"/>
        <end position="511"/>
    </location>
</feature>
<evidence type="ECO:0000256" key="2">
    <source>
        <dbReference type="ARBA" id="ARBA00004496"/>
    </source>
</evidence>
<proteinExistence type="inferred from homology"/>
<dbReference type="STRING" id="582851.GCA_900162665_04069"/>
<dbReference type="GO" id="GO:0005524">
    <property type="term" value="F:ATP binding"/>
    <property type="evidence" value="ECO:0007669"/>
    <property type="project" value="UniProtKB-UniRule"/>
</dbReference>
<keyword evidence="15" id="KW-1185">Reference proteome</keyword>
<evidence type="ECO:0000313" key="15">
    <source>
        <dbReference type="Proteomes" id="UP000321558"/>
    </source>
</evidence>
<evidence type="ECO:0000256" key="1">
    <source>
        <dbReference type="ARBA" id="ARBA00003314"/>
    </source>
</evidence>
<dbReference type="InterPro" id="IPR014758">
    <property type="entry name" value="Met-tRNA_synth"/>
</dbReference>
<evidence type="ECO:0000256" key="4">
    <source>
        <dbReference type="ARBA" id="ARBA00022490"/>
    </source>
</evidence>
<comment type="cofactor">
    <cofactor evidence="11">
        <name>Zn(2+)</name>
        <dbReference type="ChEBI" id="CHEBI:29105"/>
    </cofactor>
    <text evidence="11">Binds 1 zinc ion per subunit.</text>
</comment>
<dbReference type="InterPro" id="IPR014729">
    <property type="entry name" value="Rossmann-like_a/b/a_fold"/>
</dbReference>
<feature type="binding site" evidence="11">
    <location>
        <position position="334"/>
    </location>
    <ligand>
        <name>ATP</name>
        <dbReference type="ChEBI" id="CHEBI:30616"/>
    </ligand>
</feature>
<organism evidence="14 15">
    <name type="scientific">Oceanobacillus sojae</name>
    <dbReference type="NCBI Taxonomy" id="582851"/>
    <lineage>
        <taxon>Bacteria</taxon>
        <taxon>Bacillati</taxon>
        <taxon>Bacillota</taxon>
        <taxon>Bacilli</taxon>
        <taxon>Bacillales</taxon>
        <taxon>Bacillaceae</taxon>
        <taxon>Oceanobacillus</taxon>
    </lineage>
</organism>
<evidence type="ECO:0000256" key="10">
    <source>
        <dbReference type="ARBA" id="ARBA00047364"/>
    </source>
</evidence>
<dbReference type="GO" id="GO:0006431">
    <property type="term" value="P:methionyl-tRNA aminoacylation"/>
    <property type="evidence" value="ECO:0007669"/>
    <property type="project" value="UniProtKB-UniRule"/>
</dbReference>
<dbReference type="AlphaFoldDB" id="A0A511ZK23"/>
<comment type="caution">
    <text evidence="14">The sequence shown here is derived from an EMBL/GenBank/DDBJ whole genome shotgun (WGS) entry which is preliminary data.</text>
</comment>
<comment type="subcellular location">
    <subcellularLocation>
        <location evidence="2 11">Cytoplasm</location>
    </subcellularLocation>
</comment>
<dbReference type="InterPro" id="IPR033911">
    <property type="entry name" value="MetRS_core"/>
</dbReference>
<dbReference type="InterPro" id="IPR009080">
    <property type="entry name" value="tRNAsynth_Ia_anticodon-bd"/>
</dbReference>
<dbReference type="CDD" id="cd07957">
    <property type="entry name" value="Anticodon_Ia_Met"/>
    <property type="match status" value="1"/>
</dbReference>
<feature type="short sequence motif" description="'KMSKS' region" evidence="11">
    <location>
        <begin position="331"/>
        <end position="335"/>
    </location>
</feature>
<comment type="catalytic activity">
    <reaction evidence="10 11">
        <text>tRNA(Met) + L-methionine + ATP = L-methionyl-tRNA(Met) + AMP + diphosphate</text>
        <dbReference type="Rhea" id="RHEA:13481"/>
        <dbReference type="Rhea" id="RHEA-COMP:9667"/>
        <dbReference type="Rhea" id="RHEA-COMP:9698"/>
        <dbReference type="ChEBI" id="CHEBI:30616"/>
        <dbReference type="ChEBI" id="CHEBI:33019"/>
        <dbReference type="ChEBI" id="CHEBI:57844"/>
        <dbReference type="ChEBI" id="CHEBI:78442"/>
        <dbReference type="ChEBI" id="CHEBI:78530"/>
        <dbReference type="ChEBI" id="CHEBI:456215"/>
        <dbReference type="EC" id="6.1.1.10"/>
    </reaction>
</comment>
<keyword evidence="6 11" id="KW-0547">Nucleotide-binding</keyword>
<reference evidence="14 15" key="1">
    <citation type="submission" date="2019-07" db="EMBL/GenBank/DDBJ databases">
        <title>Whole genome shotgun sequence of Oceanobacillus sojae NBRC 105379.</title>
        <authorList>
            <person name="Hosoyama A."/>
            <person name="Uohara A."/>
            <person name="Ohji S."/>
            <person name="Ichikawa N."/>
        </authorList>
    </citation>
    <scope>NUCLEOTIDE SEQUENCE [LARGE SCALE GENOMIC DNA]</scope>
    <source>
        <strain evidence="14 15">NBRC 105379</strain>
    </source>
</reference>
<dbReference type="HAMAP" id="MF_00098">
    <property type="entry name" value="Met_tRNA_synth_type1"/>
    <property type="match status" value="1"/>
</dbReference>
<protein>
    <recommendedName>
        <fullName evidence="11">Methionine--tRNA ligase</fullName>
        <ecNumber evidence="11">6.1.1.10</ecNumber>
    </recommendedName>
    <alternativeName>
        <fullName evidence="11">Methionyl-tRNA synthetase</fullName>
        <shortName evidence="11">MetRS</shortName>
    </alternativeName>
</protein>
<evidence type="ECO:0000259" key="13">
    <source>
        <dbReference type="Pfam" id="PF19303"/>
    </source>
</evidence>
<evidence type="ECO:0000256" key="8">
    <source>
        <dbReference type="ARBA" id="ARBA00022917"/>
    </source>
</evidence>
<feature type="binding site" evidence="11">
    <location>
        <position position="156"/>
    </location>
    <ligand>
        <name>Zn(2+)</name>
        <dbReference type="ChEBI" id="CHEBI:29105"/>
    </ligand>
</feature>
<dbReference type="PRINTS" id="PR01041">
    <property type="entry name" value="TRNASYNTHMET"/>
</dbReference>
<comment type="function">
    <text evidence="1 11">Is required not only for elongation of protein synthesis but also for the initiation of all mRNA translation through initiator tRNA(fMet) aminoacylation.</text>
</comment>
<keyword evidence="4 11" id="KW-0963">Cytoplasm</keyword>
<dbReference type="CDD" id="cd00814">
    <property type="entry name" value="MetRS_core"/>
    <property type="match status" value="1"/>
</dbReference>
<dbReference type="InterPro" id="IPR023458">
    <property type="entry name" value="Met-tRNA_ligase_1"/>
</dbReference>
<dbReference type="Proteomes" id="UP000321558">
    <property type="component" value="Unassembled WGS sequence"/>
</dbReference>
<dbReference type="Gene3D" id="1.10.730.10">
    <property type="entry name" value="Isoleucyl-tRNA Synthetase, Domain 1"/>
    <property type="match status" value="1"/>
</dbReference>
<dbReference type="NCBIfam" id="TIGR00398">
    <property type="entry name" value="metG"/>
    <property type="match status" value="1"/>
</dbReference>
<name>A0A511ZK23_9BACI</name>
<comment type="subunit">
    <text evidence="11">Monomer.</text>
</comment>
<evidence type="ECO:0000256" key="11">
    <source>
        <dbReference type="HAMAP-Rule" id="MF_00098"/>
    </source>
</evidence>
<dbReference type="InterPro" id="IPR029038">
    <property type="entry name" value="MetRS_Zn"/>
</dbReference>
<keyword evidence="11" id="KW-0862">Zinc</keyword>
<comment type="similarity">
    <text evidence="3 11">Belongs to the class-I aminoacyl-tRNA synthetase family. MetG type 1 subfamily.</text>
</comment>
<keyword evidence="5 11" id="KW-0436">Ligase</keyword>
<dbReference type="InterPro" id="IPR041872">
    <property type="entry name" value="Anticodon_Met"/>
</dbReference>
<dbReference type="InterPro" id="IPR001412">
    <property type="entry name" value="aa-tRNA-synth_I_CS"/>
</dbReference>
<dbReference type="SUPFAM" id="SSF52374">
    <property type="entry name" value="Nucleotidylyl transferase"/>
    <property type="match status" value="1"/>
</dbReference>
<dbReference type="OrthoDB" id="9810191at2"/>
<dbReference type="Pfam" id="PF09334">
    <property type="entry name" value="tRNA-synt_1g"/>
    <property type="match status" value="1"/>
</dbReference>
<feature type="binding site" evidence="11">
    <location>
        <position position="153"/>
    </location>
    <ligand>
        <name>Zn(2+)</name>
        <dbReference type="ChEBI" id="CHEBI:29105"/>
    </ligand>
</feature>
<keyword evidence="9 11" id="KW-0030">Aminoacyl-tRNA synthetase</keyword>
<dbReference type="PANTHER" id="PTHR45765:SF1">
    <property type="entry name" value="METHIONINE--TRNA LIGASE, CYTOPLASMIC"/>
    <property type="match status" value="1"/>
</dbReference>
<accession>A0A511ZK23</accession>